<name>A0A2J6TX02_9HELO</name>
<dbReference type="InterPro" id="IPR045518">
    <property type="entry name" value="2EXR"/>
</dbReference>
<evidence type="ECO:0000313" key="3">
    <source>
        <dbReference type="Proteomes" id="UP000235371"/>
    </source>
</evidence>
<sequence length="253" mass="28719">MAKPSNPHLRTFTCFPRLPLELQRMVWGFALPAPRTITITSTDFTIRDAKGWTVRKYCVAHNARSVPSLLHACQESRKVALKTYHLAFGPQLRGNPIYFDFQSDTLCLKDENALLSFFGGYSNFDATGMVGDAKEKVCHLAIGGFYGRGKTWDELGELEEVKSLILQKPRRGSLTMERKVEALETKWLSRMEQENFDHQGPAEGASTIGVQAEPNRVFKKGLPEIMWFTEAKLRQKSNRERVSRAPPLQQRTS</sequence>
<evidence type="ECO:0000259" key="1">
    <source>
        <dbReference type="Pfam" id="PF20150"/>
    </source>
</evidence>
<evidence type="ECO:0000313" key="2">
    <source>
        <dbReference type="EMBL" id="PMD67547.1"/>
    </source>
</evidence>
<dbReference type="EMBL" id="KZ613740">
    <property type="protein sequence ID" value="PMD67547.1"/>
    <property type="molecule type" value="Genomic_DNA"/>
</dbReference>
<dbReference type="AlphaFoldDB" id="A0A2J6TX02"/>
<dbReference type="PANTHER" id="PTHR35910">
    <property type="entry name" value="2EXR DOMAIN-CONTAINING PROTEIN"/>
    <property type="match status" value="1"/>
</dbReference>
<dbReference type="PANTHER" id="PTHR35910:SF6">
    <property type="entry name" value="2EXR DOMAIN-CONTAINING PROTEIN"/>
    <property type="match status" value="1"/>
</dbReference>
<dbReference type="InParanoid" id="A0A2J6TX02"/>
<keyword evidence="3" id="KW-1185">Reference proteome</keyword>
<dbReference type="Pfam" id="PF20150">
    <property type="entry name" value="2EXR"/>
    <property type="match status" value="1"/>
</dbReference>
<reference evidence="2 3" key="1">
    <citation type="submission" date="2016-04" db="EMBL/GenBank/DDBJ databases">
        <title>A degradative enzymes factory behind the ericoid mycorrhizal symbiosis.</title>
        <authorList>
            <consortium name="DOE Joint Genome Institute"/>
            <person name="Martino E."/>
            <person name="Morin E."/>
            <person name="Grelet G."/>
            <person name="Kuo A."/>
            <person name="Kohler A."/>
            <person name="Daghino S."/>
            <person name="Barry K."/>
            <person name="Choi C."/>
            <person name="Cichocki N."/>
            <person name="Clum A."/>
            <person name="Copeland A."/>
            <person name="Hainaut M."/>
            <person name="Haridas S."/>
            <person name="Labutti K."/>
            <person name="Lindquist E."/>
            <person name="Lipzen A."/>
            <person name="Khouja H.-R."/>
            <person name="Murat C."/>
            <person name="Ohm R."/>
            <person name="Olson A."/>
            <person name="Spatafora J."/>
            <person name="Veneault-Fourrey C."/>
            <person name="Henrissat B."/>
            <person name="Grigoriev I."/>
            <person name="Martin F."/>
            <person name="Perotto S."/>
        </authorList>
    </citation>
    <scope>NUCLEOTIDE SEQUENCE [LARGE SCALE GENOMIC DNA]</scope>
    <source>
        <strain evidence="2 3">E</strain>
    </source>
</reference>
<proteinExistence type="predicted"/>
<gene>
    <name evidence="2" type="ORF">K444DRAFT_17913</name>
</gene>
<feature type="domain" description="2EXR" evidence="1">
    <location>
        <begin position="12"/>
        <end position="106"/>
    </location>
</feature>
<dbReference type="GeneID" id="36578885"/>
<accession>A0A2J6TX02</accession>
<dbReference type="OrthoDB" id="4737394at2759"/>
<organism evidence="2 3">
    <name type="scientific">Hyaloscypha bicolor E</name>
    <dbReference type="NCBI Taxonomy" id="1095630"/>
    <lineage>
        <taxon>Eukaryota</taxon>
        <taxon>Fungi</taxon>
        <taxon>Dikarya</taxon>
        <taxon>Ascomycota</taxon>
        <taxon>Pezizomycotina</taxon>
        <taxon>Leotiomycetes</taxon>
        <taxon>Helotiales</taxon>
        <taxon>Hyaloscyphaceae</taxon>
        <taxon>Hyaloscypha</taxon>
        <taxon>Hyaloscypha bicolor</taxon>
    </lineage>
</organism>
<dbReference type="RefSeq" id="XP_024744451.1">
    <property type="nucleotide sequence ID" value="XM_024870803.1"/>
</dbReference>
<dbReference type="Proteomes" id="UP000235371">
    <property type="component" value="Unassembled WGS sequence"/>
</dbReference>
<protein>
    <recommendedName>
        <fullName evidence="1">2EXR domain-containing protein</fullName>
    </recommendedName>
</protein>